<keyword evidence="3" id="KW-1185">Reference proteome</keyword>
<keyword evidence="1" id="KW-0732">Signal</keyword>
<evidence type="ECO:0000313" key="3">
    <source>
        <dbReference type="Proteomes" id="UP000619244"/>
    </source>
</evidence>
<reference evidence="2" key="1">
    <citation type="journal article" date="2014" name="Int. J. Syst. Evol. Microbiol.">
        <title>Complete genome sequence of Corynebacterium casei LMG S-19264T (=DSM 44701T), isolated from a smear-ripened cheese.</title>
        <authorList>
            <consortium name="US DOE Joint Genome Institute (JGI-PGF)"/>
            <person name="Walter F."/>
            <person name="Albersmeier A."/>
            <person name="Kalinowski J."/>
            <person name="Ruckert C."/>
        </authorList>
    </citation>
    <scope>NUCLEOTIDE SEQUENCE</scope>
    <source>
        <strain evidence="2">JCM 4790</strain>
    </source>
</reference>
<proteinExistence type="predicted"/>
<sequence>MFKRVSNSCRNTARIAGAVAAGTALMVGVTGGTANAATGWTAQYTSADMVGVHAWGTIDDGERYILNVNVKDTAADSHGARVRIRTTYSDGGVREENLSASGLNAVRSTTWNYAANATRFQVKECLTEAGVDYACGSWSTFYQG</sequence>
<feature type="signal peptide" evidence="1">
    <location>
        <begin position="1"/>
        <end position="36"/>
    </location>
</feature>
<feature type="chain" id="PRO_5038058400" description="Secreted protein" evidence="1">
    <location>
        <begin position="37"/>
        <end position="144"/>
    </location>
</feature>
<comment type="caution">
    <text evidence="2">The sequence shown here is derived from an EMBL/GenBank/DDBJ whole genome shotgun (WGS) entry which is preliminary data.</text>
</comment>
<name>A0A918NIK1_9ACTN</name>
<reference evidence="2" key="2">
    <citation type="submission" date="2020-09" db="EMBL/GenBank/DDBJ databases">
        <authorList>
            <person name="Sun Q."/>
            <person name="Ohkuma M."/>
        </authorList>
    </citation>
    <scope>NUCLEOTIDE SEQUENCE</scope>
    <source>
        <strain evidence="2">JCM 4790</strain>
    </source>
</reference>
<gene>
    <name evidence="2" type="ORF">GCM10010358_25720</name>
</gene>
<dbReference type="EMBL" id="BMVU01000008">
    <property type="protein sequence ID" value="GGX70057.1"/>
    <property type="molecule type" value="Genomic_DNA"/>
</dbReference>
<dbReference type="RefSeq" id="WP_190190316.1">
    <property type="nucleotide sequence ID" value="NZ_BMVU01000008.1"/>
</dbReference>
<dbReference type="Proteomes" id="UP000619244">
    <property type="component" value="Unassembled WGS sequence"/>
</dbReference>
<protein>
    <recommendedName>
        <fullName evidence="4">Secreted protein</fullName>
    </recommendedName>
</protein>
<evidence type="ECO:0008006" key="4">
    <source>
        <dbReference type="Google" id="ProtNLM"/>
    </source>
</evidence>
<evidence type="ECO:0000256" key="1">
    <source>
        <dbReference type="SAM" id="SignalP"/>
    </source>
</evidence>
<dbReference type="AlphaFoldDB" id="A0A918NIK1"/>
<evidence type="ECO:0000313" key="2">
    <source>
        <dbReference type="EMBL" id="GGX70057.1"/>
    </source>
</evidence>
<accession>A0A918NIK1</accession>
<organism evidence="2 3">
    <name type="scientific">Streptomyces minutiscleroticus</name>
    <dbReference type="NCBI Taxonomy" id="68238"/>
    <lineage>
        <taxon>Bacteria</taxon>
        <taxon>Bacillati</taxon>
        <taxon>Actinomycetota</taxon>
        <taxon>Actinomycetes</taxon>
        <taxon>Kitasatosporales</taxon>
        <taxon>Streptomycetaceae</taxon>
        <taxon>Streptomyces</taxon>
    </lineage>
</organism>